<dbReference type="Pfam" id="PF00480">
    <property type="entry name" value="ROK"/>
    <property type="match status" value="1"/>
</dbReference>
<name>A0ABV9VZJ7_9ACTN</name>
<dbReference type="PANTHER" id="PTHR18964">
    <property type="entry name" value="ROK (REPRESSOR, ORF, KINASE) FAMILY"/>
    <property type="match status" value="1"/>
</dbReference>
<evidence type="ECO:0000256" key="2">
    <source>
        <dbReference type="SAM" id="MobiDB-lite"/>
    </source>
</evidence>
<protein>
    <submittedName>
        <fullName evidence="3">ROK family protein</fullName>
    </submittedName>
</protein>
<evidence type="ECO:0000313" key="4">
    <source>
        <dbReference type="Proteomes" id="UP001595912"/>
    </source>
</evidence>
<gene>
    <name evidence="3" type="ORF">ACFPIJ_25905</name>
</gene>
<evidence type="ECO:0000313" key="3">
    <source>
        <dbReference type="EMBL" id="MFC5001259.1"/>
    </source>
</evidence>
<dbReference type="InterPro" id="IPR043129">
    <property type="entry name" value="ATPase_NBD"/>
</dbReference>
<keyword evidence="4" id="KW-1185">Reference proteome</keyword>
<dbReference type="Proteomes" id="UP001595912">
    <property type="component" value="Unassembled WGS sequence"/>
</dbReference>
<feature type="region of interest" description="Disordered" evidence="2">
    <location>
        <begin position="1"/>
        <end position="22"/>
    </location>
</feature>
<reference evidence="4" key="1">
    <citation type="journal article" date="2019" name="Int. J. Syst. Evol. Microbiol.">
        <title>The Global Catalogue of Microorganisms (GCM) 10K type strain sequencing project: providing services to taxonomists for standard genome sequencing and annotation.</title>
        <authorList>
            <consortium name="The Broad Institute Genomics Platform"/>
            <consortium name="The Broad Institute Genome Sequencing Center for Infectious Disease"/>
            <person name="Wu L."/>
            <person name="Ma J."/>
        </authorList>
    </citation>
    <scope>NUCLEOTIDE SEQUENCE [LARGE SCALE GENOMIC DNA]</scope>
    <source>
        <strain evidence="4">CGMCC 4.7152</strain>
    </source>
</reference>
<dbReference type="RefSeq" id="WP_380118094.1">
    <property type="nucleotide sequence ID" value="NZ_JBHSIU010000030.1"/>
</dbReference>
<dbReference type="Gene3D" id="3.30.420.40">
    <property type="match status" value="2"/>
</dbReference>
<evidence type="ECO:0000256" key="1">
    <source>
        <dbReference type="ARBA" id="ARBA00006479"/>
    </source>
</evidence>
<dbReference type="PANTHER" id="PTHR18964:SF149">
    <property type="entry name" value="BIFUNCTIONAL UDP-N-ACETYLGLUCOSAMINE 2-EPIMERASE_N-ACETYLMANNOSAMINE KINASE"/>
    <property type="match status" value="1"/>
</dbReference>
<comment type="caution">
    <text evidence="3">The sequence shown here is derived from an EMBL/GenBank/DDBJ whole genome shotgun (WGS) entry which is preliminary data.</text>
</comment>
<comment type="similarity">
    <text evidence="1">Belongs to the ROK (NagC/XylR) family.</text>
</comment>
<dbReference type="SUPFAM" id="SSF53067">
    <property type="entry name" value="Actin-like ATPase domain"/>
    <property type="match status" value="1"/>
</dbReference>
<dbReference type="InterPro" id="IPR000600">
    <property type="entry name" value="ROK"/>
</dbReference>
<proteinExistence type="inferred from homology"/>
<sequence>MSGPERSGGAANQGRGGVSGQGRSVAAIDIGGTRTRVAAGDGPVVRFPTEQDYDRQLARLRDAVPGTPSAVGVSFGGRVTAAGEVRVAMNLRAYEGRPLRRDLESTLDAPVRVAHDATCGLLGEHALGSLRGADRCGYVTLSTGVGAALRLGVGGHFVAATTEAGHQLVAGNDRRCGCGQTGCLETLLGGAALGRHLGRALETVEDAGFWHGYARHLADGIANFALTAGLDAVAVGGAIAARRAELWPPLREALAERLTYQAVRVDPATLDEAPLEGARVLLDVPPSSILH</sequence>
<accession>A0ABV9VZJ7</accession>
<organism evidence="3 4">
    <name type="scientific">Dactylosporangium cerinum</name>
    <dbReference type="NCBI Taxonomy" id="1434730"/>
    <lineage>
        <taxon>Bacteria</taxon>
        <taxon>Bacillati</taxon>
        <taxon>Actinomycetota</taxon>
        <taxon>Actinomycetes</taxon>
        <taxon>Micromonosporales</taxon>
        <taxon>Micromonosporaceae</taxon>
        <taxon>Dactylosporangium</taxon>
    </lineage>
</organism>
<dbReference type="EMBL" id="JBHSIU010000030">
    <property type="protein sequence ID" value="MFC5001259.1"/>
    <property type="molecule type" value="Genomic_DNA"/>
</dbReference>